<keyword evidence="3" id="KW-1185">Reference proteome</keyword>
<dbReference type="AlphaFoldDB" id="A0A1X2I209"/>
<keyword evidence="1" id="KW-1133">Transmembrane helix</keyword>
<keyword evidence="1" id="KW-0472">Membrane</keyword>
<evidence type="ECO:0000256" key="1">
    <source>
        <dbReference type="SAM" id="Phobius"/>
    </source>
</evidence>
<dbReference type="InterPro" id="IPR036397">
    <property type="entry name" value="RNaseH_sf"/>
</dbReference>
<dbReference type="STRING" id="90262.A0A1X2I209"/>
<dbReference type="OrthoDB" id="2266637at2759"/>
<dbReference type="Proteomes" id="UP000193560">
    <property type="component" value="Unassembled WGS sequence"/>
</dbReference>
<dbReference type="EMBL" id="MCGE01000035">
    <property type="protein sequence ID" value="ORZ07452.1"/>
    <property type="molecule type" value="Genomic_DNA"/>
</dbReference>
<reference evidence="2 3" key="1">
    <citation type="submission" date="2016-07" db="EMBL/GenBank/DDBJ databases">
        <title>Pervasive Adenine N6-methylation of Active Genes in Fungi.</title>
        <authorList>
            <consortium name="DOE Joint Genome Institute"/>
            <person name="Mondo S.J."/>
            <person name="Dannebaum R.O."/>
            <person name="Kuo R.C."/>
            <person name="Labutti K."/>
            <person name="Haridas S."/>
            <person name="Kuo A."/>
            <person name="Salamov A."/>
            <person name="Ahrendt S.R."/>
            <person name="Lipzen A."/>
            <person name="Sullivan W."/>
            <person name="Andreopoulos W.B."/>
            <person name="Clum A."/>
            <person name="Lindquist E."/>
            <person name="Daum C."/>
            <person name="Ramamoorthy G.K."/>
            <person name="Gryganskyi A."/>
            <person name="Culley D."/>
            <person name="Magnuson J.K."/>
            <person name="James T.Y."/>
            <person name="O'Malley M.A."/>
            <person name="Stajich J.E."/>
            <person name="Spatafora J.W."/>
            <person name="Visel A."/>
            <person name="Grigoriev I.V."/>
        </authorList>
    </citation>
    <scope>NUCLEOTIDE SEQUENCE [LARGE SCALE GENOMIC DNA]</scope>
    <source>
        <strain evidence="2 3">NRRL 1336</strain>
    </source>
</reference>
<comment type="caution">
    <text evidence="2">The sequence shown here is derived from an EMBL/GenBank/DDBJ whole genome shotgun (WGS) entry which is preliminary data.</text>
</comment>
<feature type="transmembrane region" description="Helical" evidence="1">
    <location>
        <begin position="20"/>
        <end position="38"/>
    </location>
</feature>
<gene>
    <name evidence="2" type="ORF">BCR42DRAFT_463121</name>
</gene>
<dbReference type="GO" id="GO:0003676">
    <property type="term" value="F:nucleic acid binding"/>
    <property type="evidence" value="ECO:0007669"/>
    <property type="project" value="InterPro"/>
</dbReference>
<evidence type="ECO:0008006" key="4">
    <source>
        <dbReference type="Google" id="ProtNLM"/>
    </source>
</evidence>
<proteinExistence type="predicted"/>
<protein>
    <recommendedName>
        <fullName evidence="4">Tc1-like transposase DDE domain-containing protein</fullName>
    </recommendedName>
</protein>
<sequence>MAWSKKGTPAIVTVPTTKANATSILVAILAIFLINVSLRVPKRIKKRKFGLAANGCSVTLDEMDKCTELKGYYLVMDSAPIHSSADIEKYIHSSRISICLYSSQFWSVVESKAKKNKFLEKETLMTRISEACDSL</sequence>
<keyword evidence="1" id="KW-0812">Transmembrane</keyword>
<evidence type="ECO:0000313" key="2">
    <source>
        <dbReference type="EMBL" id="ORZ07452.1"/>
    </source>
</evidence>
<accession>A0A1X2I209</accession>
<organism evidence="2 3">
    <name type="scientific">Absidia repens</name>
    <dbReference type="NCBI Taxonomy" id="90262"/>
    <lineage>
        <taxon>Eukaryota</taxon>
        <taxon>Fungi</taxon>
        <taxon>Fungi incertae sedis</taxon>
        <taxon>Mucoromycota</taxon>
        <taxon>Mucoromycotina</taxon>
        <taxon>Mucoromycetes</taxon>
        <taxon>Mucorales</taxon>
        <taxon>Cunninghamellaceae</taxon>
        <taxon>Absidia</taxon>
    </lineage>
</organism>
<evidence type="ECO:0000313" key="3">
    <source>
        <dbReference type="Proteomes" id="UP000193560"/>
    </source>
</evidence>
<dbReference type="Gene3D" id="3.30.420.10">
    <property type="entry name" value="Ribonuclease H-like superfamily/Ribonuclease H"/>
    <property type="match status" value="1"/>
</dbReference>
<name>A0A1X2I209_9FUNG</name>